<protein>
    <recommendedName>
        <fullName evidence="3">Response regulatory domain-containing protein</fullName>
    </recommendedName>
</protein>
<dbReference type="InterPro" id="IPR001789">
    <property type="entry name" value="Sig_transdc_resp-reg_receiver"/>
</dbReference>
<feature type="region of interest" description="Disordered" evidence="2">
    <location>
        <begin position="152"/>
        <end position="178"/>
    </location>
</feature>
<dbReference type="Gene3D" id="3.40.50.2300">
    <property type="match status" value="1"/>
</dbReference>
<dbReference type="InterPro" id="IPR011006">
    <property type="entry name" value="CheY-like_superfamily"/>
</dbReference>
<comment type="caution">
    <text evidence="4">The sequence shown here is derived from an EMBL/GenBank/DDBJ whole genome shotgun (WGS) entry which is preliminary data.</text>
</comment>
<reference evidence="5" key="1">
    <citation type="journal article" date="2019" name="Int. J. Syst. Evol. Microbiol.">
        <title>The Global Catalogue of Microorganisms (GCM) 10K type strain sequencing project: providing services to taxonomists for standard genome sequencing and annotation.</title>
        <authorList>
            <consortium name="The Broad Institute Genomics Platform"/>
            <consortium name="The Broad Institute Genome Sequencing Center for Infectious Disease"/>
            <person name="Wu L."/>
            <person name="Ma J."/>
        </authorList>
    </citation>
    <scope>NUCLEOTIDE SEQUENCE [LARGE SCALE GENOMIC DNA]</scope>
    <source>
        <strain evidence="5">KCTC 62164</strain>
    </source>
</reference>
<organism evidence="4 5">
    <name type="scientific">Kordiimonas pumila</name>
    <dbReference type="NCBI Taxonomy" id="2161677"/>
    <lineage>
        <taxon>Bacteria</taxon>
        <taxon>Pseudomonadati</taxon>
        <taxon>Pseudomonadota</taxon>
        <taxon>Alphaproteobacteria</taxon>
        <taxon>Kordiimonadales</taxon>
        <taxon>Kordiimonadaceae</taxon>
        <taxon>Kordiimonas</taxon>
    </lineage>
</organism>
<name>A0ABV7D088_9PROT</name>
<keyword evidence="1" id="KW-0597">Phosphoprotein</keyword>
<keyword evidence="5" id="KW-1185">Reference proteome</keyword>
<gene>
    <name evidence="4" type="ORF">ACFOKA_00275</name>
</gene>
<evidence type="ECO:0000256" key="2">
    <source>
        <dbReference type="SAM" id="MobiDB-lite"/>
    </source>
</evidence>
<dbReference type="Proteomes" id="UP001595444">
    <property type="component" value="Unassembled WGS sequence"/>
</dbReference>
<dbReference type="RefSeq" id="WP_194214728.1">
    <property type="nucleotide sequence ID" value="NZ_CP061205.1"/>
</dbReference>
<feature type="modified residue" description="4-aspartylphosphate" evidence="1">
    <location>
        <position position="57"/>
    </location>
</feature>
<evidence type="ECO:0000313" key="4">
    <source>
        <dbReference type="EMBL" id="MFC3050330.1"/>
    </source>
</evidence>
<dbReference type="EMBL" id="JBHRSL010000001">
    <property type="protein sequence ID" value="MFC3050330.1"/>
    <property type="molecule type" value="Genomic_DNA"/>
</dbReference>
<evidence type="ECO:0000259" key="3">
    <source>
        <dbReference type="PROSITE" id="PS50110"/>
    </source>
</evidence>
<evidence type="ECO:0000256" key="1">
    <source>
        <dbReference type="PROSITE-ProRule" id="PRU00169"/>
    </source>
</evidence>
<evidence type="ECO:0000313" key="5">
    <source>
        <dbReference type="Proteomes" id="UP001595444"/>
    </source>
</evidence>
<accession>A0ABV7D088</accession>
<feature type="compositionally biased region" description="Basic and acidic residues" evidence="2">
    <location>
        <begin position="155"/>
        <end position="170"/>
    </location>
</feature>
<dbReference type="SUPFAM" id="SSF52172">
    <property type="entry name" value="CheY-like"/>
    <property type="match status" value="1"/>
</dbReference>
<feature type="domain" description="Response regulatory" evidence="3">
    <location>
        <begin position="7"/>
        <end position="140"/>
    </location>
</feature>
<proteinExistence type="predicted"/>
<dbReference type="PROSITE" id="PS50110">
    <property type="entry name" value="RESPONSE_REGULATORY"/>
    <property type="match status" value="1"/>
</dbReference>
<sequence length="178" mass="20399">MAEFNYKALIAVSDTRVADTINFILGSHNIMDVVRVDCTHDAIDAMLDIRFDLFFVDARVPVTFQRNAVLYGGIDYIRFIRMCEGRVSEATIVFMRQQSSMQNLLETRDEILSARDAGASCVLTHPLTIEKFDEEVLPILAKPKPFVRARSYTGPDRREKQFQVSRDRRIYPSSTLDD</sequence>